<feature type="region of interest" description="Disordered" evidence="1">
    <location>
        <begin position="61"/>
        <end position="94"/>
    </location>
</feature>
<protein>
    <submittedName>
        <fullName evidence="2">Putative membrane protein</fullName>
    </submittedName>
</protein>
<name>A0A5Q5BQY9_MYCSS</name>
<accession>A0A5Q5BQY9</accession>
<evidence type="ECO:0000313" key="2">
    <source>
        <dbReference type="EMBL" id="ABG10921.1"/>
    </source>
</evidence>
<dbReference type="EMBL" id="CP000384">
    <property type="protein sequence ID" value="ABG10921.1"/>
    <property type="molecule type" value="Genomic_DNA"/>
</dbReference>
<evidence type="ECO:0000256" key="1">
    <source>
        <dbReference type="SAM" id="MobiDB-lite"/>
    </source>
</evidence>
<feature type="compositionally biased region" description="Polar residues" evidence="1">
    <location>
        <begin position="83"/>
        <end position="94"/>
    </location>
</feature>
<dbReference type="KEGG" id="mmc:Mmcs_4817"/>
<organism evidence="2">
    <name type="scientific">Mycobacterium sp. (strain MCS)</name>
    <dbReference type="NCBI Taxonomy" id="164756"/>
    <lineage>
        <taxon>Bacteria</taxon>
        <taxon>Bacillati</taxon>
        <taxon>Actinomycetota</taxon>
        <taxon>Actinomycetes</taxon>
        <taxon>Mycobacteriales</taxon>
        <taxon>Mycobacteriaceae</taxon>
        <taxon>Mycobacterium</taxon>
    </lineage>
</organism>
<gene>
    <name evidence="2" type="ordered locus">Mmcs_4817</name>
</gene>
<proteinExistence type="predicted"/>
<reference evidence="2" key="1">
    <citation type="submission" date="2006-06" db="EMBL/GenBank/DDBJ databases">
        <title>Complete sequence of chromosome of Mycobacterium sp. MCS.</title>
        <authorList>
            <consortium name="US DOE Joint Genome Institute"/>
            <person name="Copeland A."/>
            <person name="Lucas S."/>
            <person name="Lapidus A."/>
            <person name="Barry K."/>
            <person name="Detter J.C."/>
            <person name="Glavina del Rio T."/>
            <person name="Hammon N."/>
            <person name="Israni S."/>
            <person name="Dalin E."/>
            <person name="Tice H."/>
            <person name="Pitluck S."/>
            <person name="Martinez M."/>
            <person name="Schmutz J."/>
            <person name="Larimer F."/>
            <person name="Land M."/>
            <person name="Hauser L."/>
            <person name="Kyrpides N."/>
            <person name="Kim E."/>
            <person name="Miller C.D."/>
            <person name="Hughes J.E."/>
            <person name="Anderson A.J."/>
            <person name="Sims R.C."/>
            <person name="Richardson P."/>
        </authorList>
    </citation>
    <scope>NUCLEOTIDE SEQUENCE [LARGE SCALE GENOMIC DNA]</scope>
    <source>
        <strain evidence="2">MCS</strain>
    </source>
</reference>
<sequence length="94" mass="10796">MSWLFVGFIPWLLMVATFGLERLESGLARNTVSASDVDDFLLRAEAEREHRQQTRLEPVETLPTRTTGAEVPARVYIPHRPNPQFQPTRHANRV</sequence>
<dbReference type="AlphaFoldDB" id="A0A5Q5BQY9"/>